<keyword evidence="6" id="KW-1185">Reference proteome</keyword>
<dbReference type="RefSeq" id="WP_241060507.1">
    <property type="nucleotide sequence ID" value="NZ_JAKWJU010000002.1"/>
</dbReference>
<feature type="compositionally biased region" description="Polar residues" evidence="3">
    <location>
        <begin position="1041"/>
        <end position="1050"/>
    </location>
</feature>
<evidence type="ECO:0000256" key="1">
    <source>
        <dbReference type="ARBA" id="ARBA00022741"/>
    </source>
</evidence>
<feature type="domain" description="NACHT" evidence="4">
    <location>
        <begin position="270"/>
        <end position="606"/>
    </location>
</feature>
<comment type="caution">
    <text evidence="5">The sequence shown here is derived from an EMBL/GenBank/DDBJ whole genome shotgun (WGS) entry which is preliminary data.</text>
</comment>
<sequence length="1058" mass="117006">MEPGVVGARLASSAVMPLVKKLFVKEGPGAGLAEKPVRISSLLSFTGEKRTLSEKELHRLVRELVKRAAEGTGADAEPVESEAVTDALVRTLHALGDLRMDDVEAVALGEQALKRALLEAAGHAGPAPASALSSASEALYERVLDSACLHILHFFTQRSTFVARTLVEQSRQLSELVARSDLLLSRLASRTSEDAAFEKRYAAYVAKKHSSITIYGIDLKHSSEWPLDTAYLNLEVTQRSAPGPWAGADDAHDGWRPVSRRVDEALAGHKRVLLRGVAGSGKTTLMQWLAVSTAGDDGQDRLTGELTRLTGMVPFVLPLRTLARGGAELPAPEGFLGAVGCPLAGNQPHGWASRVLTAERGLILVDGIDEVPEDDRERTRRWLRDLLTAFPGNRLLVTSRPSAVSEDWLSGDKFAELSLSAMRPADVAVFVRRWHKAAAVEGELEEALLGELRVKPDLARLATNPLMCGLICALHRERRGFLPRGRKALYDAALSMMLERRDRERHLGSLSPGGIDLDGESQTELLQKLAYWLIRNGRAEMERSDAVGLLERVLPSMPYAQAQGSPEDILRFLLVRSGLLREPVDGAVDFVHRTFQDYLAARELVQERDFDLLARHAHEDQWDDVVRMAVAHARPDERARILRTLIERGDAEPEPRIRLYLLATACLEHATNLDPRVREEVELRAAAMFPPRSFDEAKALAGVGPVALELLPGPEMLEDDEAEAVAHAIAQFGSDAALARLAEFRDDSRPGVLSQLASHWDRFDTEAYGREIIAPLLSREDVPITVRSKEELGLLSRMGPPPRVYLHGDFTAEEISEALPEDAITELWLAGNRSVRDLDFLPRFRRLSELTLAAPEVPDLTRLADVPLHTLTLHMYETQILPSMPSLRKLLLQEPALLRIDELPVLESLESLSLENTDCELAGLSRFTGLTELDIVDLSSVPNDWAEIAELPRLSDLMVDSRMLELLDGGPALPTVRSIILLCVYETAPWLRLIPEHFPETESITLLNPWYGTDLTPLTRLHGLRNLHLRQPTPDVRESAQRTFGESVSVTVRPRPRP</sequence>
<dbReference type="SUPFAM" id="SSF52058">
    <property type="entry name" value="L domain-like"/>
    <property type="match status" value="1"/>
</dbReference>
<reference evidence="5" key="1">
    <citation type="submission" date="2022-03" db="EMBL/GenBank/DDBJ databases">
        <authorList>
            <person name="Santos J.D.N."/>
            <person name="Kallscheuer N."/>
            <person name="Jogler C."/>
            <person name="Lage O.M."/>
        </authorList>
    </citation>
    <scope>NUCLEOTIDE SEQUENCE</scope>
    <source>
        <strain evidence="5">M600PL45_2</strain>
    </source>
</reference>
<proteinExistence type="predicted"/>
<accession>A0ABS9T070</accession>
<dbReference type="Pfam" id="PF22733">
    <property type="entry name" value="NNH1"/>
    <property type="match status" value="1"/>
</dbReference>
<dbReference type="InterPro" id="IPR032675">
    <property type="entry name" value="LRR_dom_sf"/>
</dbReference>
<dbReference type="EMBL" id="JAKWJU010000002">
    <property type="protein sequence ID" value="MCH6161848.1"/>
    <property type="molecule type" value="Genomic_DNA"/>
</dbReference>
<evidence type="ECO:0000313" key="6">
    <source>
        <dbReference type="Proteomes" id="UP001166784"/>
    </source>
</evidence>
<dbReference type="Gene3D" id="3.40.50.300">
    <property type="entry name" value="P-loop containing nucleotide triphosphate hydrolases"/>
    <property type="match status" value="1"/>
</dbReference>
<dbReference type="Pfam" id="PF05729">
    <property type="entry name" value="NACHT"/>
    <property type="match status" value="1"/>
</dbReference>
<dbReference type="SUPFAM" id="SSF52540">
    <property type="entry name" value="P-loop containing nucleoside triphosphate hydrolases"/>
    <property type="match status" value="1"/>
</dbReference>
<feature type="region of interest" description="Disordered" evidence="3">
    <location>
        <begin position="1035"/>
        <end position="1058"/>
    </location>
</feature>
<evidence type="ECO:0000256" key="3">
    <source>
        <dbReference type="SAM" id="MobiDB-lite"/>
    </source>
</evidence>
<dbReference type="PANTHER" id="PTHR46844:SF1">
    <property type="entry name" value="SLR5058 PROTEIN"/>
    <property type="match status" value="1"/>
</dbReference>
<dbReference type="Gene3D" id="3.80.10.10">
    <property type="entry name" value="Ribonuclease Inhibitor"/>
    <property type="match status" value="1"/>
</dbReference>
<keyword evidence="2" id="KW-0067">ATP-binding</keyword>
<evidence type="ECO:0000313" key="5">
    <source>
        <dbReference type="EMBL" id="MCH6161848.1"/>
    </source>
</evidence>
<dbReference type="PROSITE" id="PS50837">
    <property type="entry name" value="NACHT"/>
    <property type="match status" value="1"/>
</dbReference>
<organism evidence="5 6">
    <name type="scientific">Streptomyces marispadix</name>
    <dbReference type="NCBI Taxonomy" id="2922868"/>
    <lineage>
        <taxon>Bacteria</taxon>
        <taxon>Bacillati</taxon>
        <taxon>Actinomycetota</taxon>
        <taxon>Actinomycetes</taxon>
        <taxon>Kitasatosporales</taxon>
        <taxon>Streptomycetaceae</taxon>
        <taxon>Streptomyces</taxon>
    </lineage>
</organism>
<dbReference type="PANTHER" id="PTHR46844">
    <property type="entry name" value="SLR5058 PROTEIN"/>
    <property type="match status" value="1"/>
</dbReference>
<evidence type="ECO:0000259" key="4">
    <source>
        <dbReference type="PROSITE" id="PS50837"/>
    </source>
</evidence>
<keyword evidence="1" id="KW-0547">Nucleotide-binding</keyword>
<dbReference type="Proteomes" id="UP001166784">
    <property type="component" value="Unassembled WGS sequence"/>
</dbReference>
<evidence type="ECO:0000256" key="2">
    <source>
        <dbReference type="ARBA" id="ARBA00022840"/>
    </source>
</evidence>
<dbReference type="InterPro" id="IPR007111">
    <property type="entry name" value="NACHT_NTPase"/>
</dbReference>
<dbReference type="InterPro" id="IPR054547">
    <property type="entry name" value="NNH1"/>
</dbReference>
<reference evidence="5" key="2">
    <citation type="journal article" date="2023" name="Int. J. Syst. Evol. Microbiol.">
        <title>Streptomyces marispadix sp. nov., isolated from marine beach sediment of the Northern Coast of Portugal.</title>
        <authorList>
            <person name="dos Santos J.D.N."/>
            <person name="Vitorino I.R."/>
            <person name="Kallscheuer N."/>
            <person name="Srivastava A."/>
            <person name="Krautwurst S."/>
            <person name="Marz M."/>
            <person name="Jogler C."/>
            <person name="Lobo Da Cunha A."/>
            <person name="Catita J."/>
            <person name="Goncalves H."/>
            <person name="Gonzalez I."/>
            <person name="Reyes F."/>
            <person name="Lage O.M."/>
        </authorList>
    </citation>
    <scope>NUCLEOTIDE SEQUENCE</scope>
    <source>
        <strain evidence="5">M600PL45_2</strain>
    </source>
</reference>
<protein>
    <submittedName>
        <fullName evidence="5">NACHT domain-containing protein</fullName>
    </submittedName>
</protein>
<dbReference type="InterPro" id="IPR027417">
    <property type="entry name" value="P-loop_NTPase"/>
</dbReference>
<gene>
    <name evidence="5" type="ORF">MMA15_16070</name>
</gene>
<name>A0ABS9T070_9ACTN</name>